<dbReference type="Proteomes" id="UP001211907">
    <property type="component" value="Unassembled WGS sequence"/>
</dbReference>
<feature type="region of interest" description="Disordered" evidence="1">
    <location>
        <begin position="1"/>
        <end position="35"/>
    </location>
</feature>
<organism evidence="3 4">
    <name type="scientific">Physocladia obscura</name>
    <dbReference type="NCBI Taxonomy" id="109957"/>
    <lineage>
        <taxon>Eukaryota</taxon>
        <taxon>Fungi</taxon>
        <taxon>Fungi incertae sedis</taxon>
        <taxon>Chytridiomycota</taxon>
        <taxon>Chytridiomycota incertae sedis</taxon>
        <taxon>Chytridiomycetes</taxon>
        <taxon>Chytridiales</taxon>
        <taxon>Chytriomycetaceae</taxon>
        <taxon>Physocladia</taxon>
    </lineage>
</organism>
<dbReference type="EMBL" id="JADGJH010000090">
    <property type="protein sequence ID" value="KAJ3138518.1"/>
    <property type="molecule type" value="Genomic_DNA"/>
</dbReference>
<reference evidence="3" key="1">
    <citation type="submission" date="2020-05" db="EMBL/GenBank/DDBJ databases">
        <title>Phylogenomic resolution of chytrid fungi.</title>
        <authorList>
            <person name="Stajich J.E."/>
            <person name="Amses K."/>
            <person name="Simmons R."/>
            <person name="Seto K."/>
            <person name="Myers J."/>
            <person name="Bonds A."/>
            <person name="Quandt C.A."/>
            <person name="Barry K."/>
            <person name="Liu P."/>
            <person name="Grigoriev I."/>
            <person name="Longcore J.E."/>
            <person name="James T.Y."/>
        </authorList>
    </citation>
    <scope>NUCLEOTIDE SEQUENCE</scope>
    <source>
        <strain evidence="3">JEL0513</strain>
    </source>
</reference>
<evidence type="ECO:0000313" key="4">
    <source>
        <dbReference type="Proteomes" id="UP001211907"/>
    </source>
</evidence>
<dbReference type="InterPro" id="IPR057965">
    <property type="entry name" value="STEEP1_dom"/>
</dbReference>
<protein>
    <recommendedName>
        <fullName evidence="2">STEEP1 domain-containing protein</fullName>
    </recommendedName>
</protein>
<evidence type="ECO:0000313" key="3">
    <source>
        <dbReference type="EMBL" id="KAJ3138518.1"/>
    </source>
</evidence>
<feature type="domain" description="STEEP1" evidence="2">
    <location>
        <begin position="34"/>
        <end position="71"/>
    </location>
</feature>
<dbReference type="Pfam" id="PF25809">
    <property type="entry name" value="STEEP1"/>
    <property type="match status" value="1"/>
</dbReference>
<gene>
    <name evidence="3" type="ORF">HK100_012482</name>
</gene>
<comment type="caution">
    <text evidence="3">The sequence shown here is derived from an EMBL/GenBank/DDBJ whole genome shotgun (WGS) entry which is preliminary data.</text>
</comment>
<name>A0AAD5T961_9FUNG</name>
<dbReference type="AlphaFoldDB" id="A0AAD5T961"/>
<accession>A0AAD5T961</accession>
<keyword evidence="4" id="KW-1185">Reference proteome</keyword>
<evidence type="ECO:0000259" key="2">
    <source>
        <dbReference type="Pfam" id="PF25809"/>
    </source>
</evidence>
<sequence>TVVVRRYRDDDDTPFEGMTQENDVGGSGSGSSSKAKVGFEKQNRHVCTKCGLFVAYDQKGAFTYIVDGALVVK</sequence>
<proteinExistence type="predicted"/>
<feature type="non-terminal residue" evidence="3">
    <location>
        <position position="1"/>
    </location>
</feature>
<evidence type="ECO:0000256" key="1">
    <source>
        <dbReference type="SAM" id="MobiDB-lite"/>
    </source>
</evidence>